<dbReference type="InterPro" id="IPR035979">
    <property type="entry name" value="RBD_domain_sf"/>
</dbReference>
<protein>
    <submittedName>
        <fullName evidence="5">Eukaryotic translation initiation factor 4B</fullName>
    </submittedName>
</protein>
<evidence type="ECO:0000256" key="3">
    <source>
        <dbReference type="SAM" id="MobiDB-lite"/>
    </source>
</evidence>
<dbReference type="PANTHER" id="PTHR23236">
    <property type="entry name" value="EUKARYOTIC TRANSLATION INITIATION FACTOR 4B/4H"/>
    <property type="match status" value="1"/>
</dbReference>
<dbReference type="Pfam" id="PF00076">
    <property type="entry name" value="RRM_1"/>
    <property type="match status" value="1"/>
</dbReference>
<keyword evidence="5" id="KW-0648">Protein biosynthesis</keyword>
<organism evidence="5">
    <name type="scientific">Lygus hesperus</name>
    <name type="common">Western plant bug</name>
    <dbReference type="NCBI Taxonomy" id="30085"/>
    <lineage>
        <taxon>Eukaryota</taxon>
        <taxon>Metazoa</taxon>
        <taxon>Ecdysozoa</taxon>
        <taxon>Arthropoda</taxon>
        <taxon>Hexapoda</taxon>
        <taxon>Insecta</taxon>
        <taxon>Pterygota</taxon>
        <taxon>Neoptera</taxon>
        <taxon>Paraneoptera</taxon>
        <taxon>Hemiptera</taxon>
        <taxon>Heteroptera</taxon>
        <taxon>Panheteroptera</taxon>
        <taxon>Cimicomorpha</taxon>
        <taxon>Miridae</taxon>
        <taxon>Mirini</taxon>
        <taxon>Lygus</taxon>
    </lineage>
</organism>
<feature type="compositionally biased region" description="Polar residues" evidence="3">
    <location>
        <begin position="473"/>
        <end position="484"/>
    </location>
</feature>
<dbReference type="EMBL" id="GBHO01004870">
    <property type="protein sequence ID" value="JAG38734.1"/>
    <property type="molecule type" value="Transcribed_RNA"/>
</dbReference>
<dbReference type="GO" id="GO:0003743">
    <property type="term" value="F:translation initiation factor activity"/>
    <property type="evidence" value="ECO:0007669"/>
    <property type="project" value="UniProtKB-KW"/>
</dbReference>
<keyword evidence="1 2" id="KW-0694">RNA-binding</keyword>
<dbReference type="SUPFAM" id="SSF54928">
    <property type="entry name" value="RNA-binding domain, RBD"/>
    <property type="match status" value="1"/>
</dbReference>
<dbReference type="AlphaFoldDB" id="A0A0A9Z2N2"/>
<evidence type="ECO:0000259" key="4">
    <source>
        <dbReference type="PROSITE" id="PS50102"/>
    </source>
</evidence>
<feature type="domain" description="RRM" evidence="4">
    <location>
        <begin position="76"/>
        <end position="150"/>
    </location>
</feature>
<feature type="compositionally biased region" description="Polar residues" evidence="3">
    <location>
        <begin position="436"/>
        <end position="447"/>
    </location>
</feature>
<feature type="compositionally biased region" description="Basic and acidic residues" evidence="3">
    <location>
        <begin position="448"/>
        <end position="459"/>
    </location>
</feature>
<dbReference type="GO" id="GO:0003723">
    <property type="term" value="F:RNA binding"/>
    <property type="evidence" value="ECO:0007669"/>
    <property type="project" value="UniProtKB-UniRule"/>
</dbReference>
<gene>
    <name evidence="5" type="primary">Eif4b_1</name>
    <name evidence="5" type="ORF">CM83_75878</name>
</gene>
<sequence>MGKKKGAKKNWKSVPVSSVIDANVKKSTNWADEVDQALQDDVNDHVPHKTVVLPTAPRASRASDFDETRIPHVGPFQIHVSNVPYELEEQELVEFFEGLAIKHVRLPKEEGKKKGYGYVEFEDRQSLIAALNKPETVIKNRNIKIDLSTNDRGRLRMDGRGGNRDGGMRGGDMGGPDRTAGNWRSGPRDDFEPPGMERGGGGGFRSGGGGRDFSSGSGGFRSGGFEREERGGGFGRDREERGGSSFREDRGFRDDRGGGGFERDRGDRGGYPREERRNDFDRGGYGFRDRDERGGGFSRDNRGGGGFRDRGFDEERREERGSGGGSWRDDSQGPGNFSKFEERRDRDREPRGDRGFGAPMTRREDAGPPMQERAPATERKKLNLQPRSSALPPPEKPVAPAVVSSAIFGGAKPVDTMAREREIEARLNRGEDVSESRSGPGSTASSKDLQEREERDKTVEPAPPPKENAWLKNPTSPVVNNGRTTPDGPSGDERGEGQKSWGRGEPKQQESRRTDDQRERSNKLPPKSGPPALVLIRVDQEMIGRTNHENQGKIPMLTTTKCPNWSKTKHLILWVLINTIHWMKMKRLSSSDVH</sequence>
<evidence type="ECO:0000256" key="1">
    <source>
        <dbReference type="ARBA" id="ARBA00022884"/>
    </source>
</evidence>
<reference evidence="5" key="1">
    <citation type="journal article" date="2014" name="PLoS ONE">
        <title>Transcriptome-Based Identification of ABC Transporters in the Western Tarnished Plant Bug Lygus hesperus.</title>
        <authorList>
            <person name="Hull J.J."/>
            <person name="Chaney K."/>
            <person name="Geib S.M."/>
            <person name="Fabrick J.A."/>
            <person name="Brent C.S."/>
            <person name="Walsh D."/>
            <person name="Lavine L.C."/>
        </authorList>
    </citation>
    <scope>NUCLEOTIDE SEQUENCE</scope>
</reference>
<proteinExistence type="predicted"/>
<feature type="region of interest" description="Disordered" evidence="3">
    <location>
        <begin position="152"/>
        <end position="531"/>
    </location>
</feature>
<feature type="compositionally biased region" description="Basic and acidic residues" evidence="3">
    <location>
        <begin position="417"/>
        <end position="435"/>
    </location>
</feature>
<dbReference type="InterPro" id="IPR012677">
    <property type="entry name" value="Nucleotide-bd_a/b_plait_sf"/>
</dbReference>
<feature type="compositionally biased region" description="Basic and acidic residues" evidence="3">
    <location>
        <begin position="152"/>
        <end position="167"/>
    </location>
</feature>
<evidence type="ECO:0000256" key="2">
    <source>
        <dbReference type="PROSITE-ProRule" id="PRU00176"/>
    </source>
</evidence>
<feature type="compositionally biased region" description="Gly residues" evidence="3">
    <location>
        <begin position="197"/>
        <end position="222"/>
    </location>
</feature>
<reference evidence="5" key="2">
    <citation type="submission" date="2014-07" db="EMBL/GenBank/DDBJ databases">
        <authorList>
            <person name="Hull J."/>
        </authorList>
    </citation>
    <scope>NUCLEOTIDE SEQUENCE</scope>
</reference>
<feature type="compositionally biased region" description="Basic and acidic residues" evidence="3">
    <location>
        <begin position="339"/>
        <end position="354"/>
    </location>
</feature>
<evidence type="ECO:0000313" key="5">
    <source>
        <dbReference type="EMBL" id="JAG38734.1"/>
    </source>
</evidence>
<dbReference type="SMART" id="SM00360">
    <property type="entry name" value="RRM"/>
    <property type="match status" value="1"/>
</dbReference>
<name>A0A0A9Z2N2_LYGHE</name>
<feature type="compositionally biased region" description="Basic and acidic residues" evidence="3">
    <location>
        <begin position="491"/>
        <end position="522"/>
    </location>
</feature>
<dbReference type="PROSITE" id="PS50102">
    <property type="entry name" value="RRM"/>
    <property type="match status" value="1"/>
</dbReference>
<dbReference type="InterPro" id="IPR000504">
    <property type="entry name" value="RRM_dom"/>
</dbReference>
<dbReference type="PANTHER" id="PTHR23236:SF2">
    <property type="entry name" value="EUKARYOTIC TRANSLATION INITIATION FACTOR 4B"/>
    <property type="match status" value="1"/>
</dbReference>
<feature type="compositionally biased region" description="Basic and acidic residues" evidence="3">
    <location>
        <begin position="224"/>
        <end position="331"/>
    </location>
</feature>
<accession>A0A0A9Z2N2</accession>
<dbReference type="Gene3D" id="3.30.70.330">
    <property type="match status" value="1"/>
</dbReference>
<keyword evidence="5" id="KW-0396">Initiation factor</keyword>